<accession>W1NI13</accession>
<sequence length="136" mass="15673">MEGSMRNPATSETNSSISSFPKEGESNDEGNGKDMEAKRTELEFAHALYNSVVVLHDESDRLRNDLNALHVHKDMLQSKFQLLDDHIFRLITQLVAKDALLKNTPEERDMYKRRAERLHFELDRLKAEMQSFTGHG</sequence>
<reference evidence="3" key="1">
    <citation type="journal article" date="2013" name="Science">
        <title>The Amborella genome and the evolution of flowering plants.</title>
        <authorList>
            <consortium name="Amborella Genome Project"/>
        </authorList>
    </citation>
    <scope>NUCLEOTIDE SEQUENCE [LARGE SCALE GENOMIC DNA]</scope>
</reference>
<gene>
    <name evidence="2" type="ORF">AMTR_s00009p00085980</name>
</gene>
<name>W1NI13_AMBTC</name>
<protein>
    <submittedName>
        <fullName evidence="2">Uncharacterized protein</fullName>
    </submittedName>
</protein>
<feature type="compositionally biased region" description="Polar residues" evidence="1">
    <location>
        <begin position="7"/>
        <end position="19"/>
    </location>
</feature>
<dbReference type="AlphaFoldDB" id="W1NI13"/>
<dbReference type="EMBL" id="KI397501">
    <property type="protein sequence ID" value="ERM94844.1"/>
    <property type="molecule type" value="Genomic_DNA"/>
</dbReference>
<organism evidence="2 3">
    <name type="scientific">Amborella trichopoda</name>
    <dbReference type="NCBI Taxonomy" id="13333"/>
    <lineage>
        <taxon>Eukaryota</taxon>
        <taxon>Viridiplantae</taxon>
        <taxon>Streptophyta</taxon>
        <taxon>Embryophyta</taxon>
        <taxon>Tracheophyta</taxon>
        <taxon>Spermatophyta</taxon>
        <taxon>Magnoliopsida</taxon>
        <taxon>Amborellales</taxon>
        <taxon>Amborellaceae</taxon>
        <taxon>Amborella</taxon>
    </lineage>
</organism>
<evidence type="ECO:0000313" key="3">
    <source>
        <dbReference type="Proteomes" id="UP000017836"/>
    </source>
</evidence>
<dbReference type="Gramene" id="ERM94844">
    <property type="protein sequence ID" value="ERM94844"/>
    <property type="gene ID" value="AMTR_s00009p00085980"/>
</dbReference>
<feature type="region of interest" description="Disordered" evidence="1">
    <location>
        <begin position="1"/>
        <end position="37"/>
    </location>
</feature>
<proteinExistence type="predicted"/>
<keyword evidence="3" id="KW-1185">Reference proteome</keyword>
<evidence type="ECO:0000256" key="1">
    <source>
        <dbReference type="SAM" id="MobiDB-lite"/>
    </source>
</evidence>
<feature type="compositionally biased region" description="Basic and acidic residues" evidence="1">
    <location>
        <begin position="22"/>
        <end position="37"/>
    </location>
</feature>
<evidence type="ECO:0000313" key="2">
    <source>
        <dbReference type="EMBL" id="ERM94844.1"/>
    </source>
</evidence>
<dbReference type="Proteomes" id="UP000017836">
    <property type="component" value="Unassembled WGS sequence"/>
</dbReference>
<dbReference type="HOGENOM" id="CLU_130092_0_0_1"/>